<protein>
    <submittedName>
        <fullName evidence="16">Uncharacterized protein</fullName>
    </submittedName>
</protein>
<dbReference type="STRING" id="13616.ENSMODP00000018466"/>
<dbReference type="InterPro" id="IPR003879">
    <property type="entry name" value="Butyrophylin_SPRY"/>
</dbReference>
<evidence type="ECO:0000256" key="13">
    <source>
        <dbReference type="SAM" id="Phobius"/>
    </source>
</evidence>
<sequence length="450" mass="50816">MKVRWFQVHFFHPGHMDVDMNRKPIAEDKRISTEPDAINKGIVTLKIFHVDTSDNGQYWCRFEQNGLFQEASLELKVAGLGSSPQIYLKGNKDGRLQLVCTSEGWFPQPLMWWRVEGGENLSSLSEDRIQDINGLFHVETSVMIRNDSMGDVICSIYNPLLGQELSASYIPESPLLGMIPSWKTLLLTLGLFLIVTIGGFIWHPGHKKVNCILDSKTAHPELIISEKGRYMTRGNMRQNLPDNPQRFNFLPSVLGQKKITSGKHYWEVEVGPGSGWFLGICREDVNRKRDTQVTPENGFWIIGSYGNDYWAITSPSTLLSLRVSPHKICVSLDYHRGQLSFKNVTDGSHIHTFHITSFSGTLRPFFLLWSPDCYVPSGILHGFGGVQRTTSHKSDHIPSSRNSASPKTLSLATEDQDSYLIPNFLLSTRKSISGPKRCLIRNPGTFIRIL</sequence>
<dbReference type="PRINTS" id="PR01407">
    <property type="entry name" value="BUTYPHLNCDUF"/>
</dbReference>
<keyword evidence="11 13" id="KW-0472">Membrane</keyword>
<dbReference type="InterPro" id="IPR036179">
    <property type="entry name" value="Ig-like_dom_sf"/>
</dbReference>
<dbReference type="PANTHER" id="PTHR24103">
    <property type="entry name" value="E3 UBIQUITIN-PROTEIN LIGASE TRIM"/>
    <property type="match status" value="1"/>
</dbReference>
<evidence type="ECO:0000256" key="10">
    <source>
        <dbReference type="ARBA" id="ARBA00022989"/>
    </source>
</evidence>
<keyword evidence="7" id="KW-0732">Signal</keyword>
<keyword evidence="4" id="KW-0963">Cytoplasm</keyword>
<dbReference type="GO" id="GO:0001817">
    <property type="term" value="P:regulation of cytokine production"/>
    <property type="evidence" value="ECO:0000318"/>
    <property type="project" value="GO_Central"/>
</dbReference>
<proteinExistence type="inferred from homology"/>
<dbReference type="PROSITE" id="PS50188">
    <property type="entry name" value="B302_SPRY"/>
    <property type="match status" value="1"/>
</dbReference>
<evidence type="ECO:0000313" key="17">
    <source>
        <dbReference type="Proteomes" id="UP000002280"/>
    </source>
</evidence>
<dbReference type="SUPFAM" id="SSF49899">
    <property type="entry name" value="Concanavalin A-like lectins/glucanases"/>
    <property type="match status" value="1"/>
</dbReference>
<dbReference type="Proteomes" id="UP000002280">
    <property type="component" value="Chromosome 2"/>
</dbReference>
<keyword evidence="12" id="KW-0393">Immunoglobulin domain</keyword>
<comment type="subcellular location">
    <subcellularLocation>
        <location evidence="2">Cytoplasm</location>
    </subcellularLocation>
    <subcellularLocation>
        <location evidence="1">Membrane</location>
        <topology evidence="1">Single-pass type I membrane protein</topology>
    </subcellularLocation>
</comment>
<evidence type="ECO:0000259" key="14">
    <source>
        <dbReference type="PROSITE" id="PS50188"/>
    </source>
</evidence>
<dbReference type="GO" id="GO:0005737">
    <property type="term" value="C:cytoplasm"/>
    <property type="evidence" value="ECO:0007669"/>
    <property type="project" value="UniProtKB-SubCell"/>
</dbReference>
<keyword evidence="10 13" id="KW-1133">Transmembrane helix</keyword>
<evidence type="ECO:0000256" key="3">
    <source>
        <dbReference type="ARBA" id="ARBA00008518"/>
    </source>
</evidence>
<dbReference type="Ensembl" id="ENSMODT00000018799.3">
    <property type="protein sequence ID" value="ENSMODP00000018466.3"/>
    <property type="gene ID" value="ENSMODG00000014767.4"/>
</dbReference>
<keyword evidence="8" id="KW-0863">Zinc-finger</keyword>
<comment type="similarity">
    <text evidence="3">Belongs to the TRIM/RBCC family.</text>
</comment>
<evidence type="ECO:0000256" key="5">
    <source>
        <dbReference type="ARBA" id="ARBA00022692"/>
    </source>
</evidence>
<evidence type="ECO:0000313" key="16">
    <source>
        <dbReference type="Ensembl" id="ENSMODP00000018466.3"/>
    </source>
</evidence>
<dbReference type="HOGENOM" id="CLU_013137_22_2_1"/>
<dbReference type="Bgee" id="ENSMODG00000014767">
    <property type="expression patterns" value="Expressed in uterine wall and 6 other cell types or tissues"/>
</dbReference>
<dbReference type="InterPro" id="IPR006574">
    <property type="entry name" value="PRY"/>
</dbReference>
<dbReference type="eggNOG" id="ENOG502QSRZ">
    <property type="taxonomic scope" value="Eukaryota"/>
</dbReference>
<dbReference type="FunFam" id="2.60.40.10:FF:000088">
    <property type="entry name" value="Butyrophilin subfamily 1 member A1"/>
    <property type="match status" value="1"/>
</dbReference>
<dbReference type="InterPro" id="IPR053896">
    <property type="entry name" value="BTN3A2-like_Ig-C"/>
</dbReference>
<name>F7GGR9_MONDO</name>
<feature type="domain" description="B30.2/SPRY" evidence="14">
    <location>
        <begin position="191"/>
        <end position="388"/>
    </location>
</feature>
<accession>F7GGR9</accession>
<evidence type="ECO:0000256" key="8">
    <source>
        <dbReference type="ARBA" id="ARBA00022771"/>
    </source>
</evidence>
<dbReference type="Pfam" id="PF00622">
    <property type="entry name" value="SPRY"/>
    <property type="match status" value="1"/>
</dbReference>
<keyword evidence="6" id="KW-0479">Metal-binding</keyword>
<dbReference type="InterPro" id="IPR007110">
    <property type="entry name" value="Ig-like_dom"/>
</dbReference>
<dbReference type="InterPro" id="IPR013320">
    <property type="entry name" value="ConA-like_dom_sf"/>
</dbReference>
<dbReference type="GO" id="GO:0005102">
    <property type="term" value="F:signaling receptor binding"/>
    <property type="evidence" value="ECO:0000318"/>
    <property type="project" value="GO_Central"/>
</dbReference>
<reference evidence="16" key="2">
    <citation type="submission" date="2025-08" db="UniProtKB">
        <authorList>
            <consortium name="Ensembl"/>
        </authorList>
    </citation>
    <scope>IDENTIFICATION</scope>
</reference>
<evidence type="ECO:0000256" key="11">
    <source>
        <dbReference type="ARBA" id="ARBA00023136"/>
    </source>
</evidence>
<evidence type="ECO:0000256" key="6">
    <source>
        <dbReference type="ARBA" id="ARBA00022723"/>
    </source>
</evidence>
<dbReference type="GO" id="GO:0050852">
    <property type="term" value="P:T cell receptor signaling pathway"/>
    <property type="evidence" value="ECO:0000318"/>
    <property type="project" value="GO_Central"/>
</dbReference>
<dbReference type="OMA" id="CRFEQNG"/>
<evidence type="ECO:0000256" key="12">
    <source>
        <dbReference type="ARBA" id="ARBA00023319"/>
    </source>
</evidence>
<evidence type="ECO:0000256" key="1">
    <source>
        <dbReference type="ARBA" id="ARBA00004479"/>
    </source>
</evidence>
<dbReference type="AlphaFoldDB" id="F7GGR9"/>
<dbReference type="InterPro" id="IPR043136">
    <property type="entry name" value="B30.2/SPRY_sf"/>
</dbReference>
<evidence type="ECO:0000256" key="2">
    <source>
        <dbReference type="ARBA" id="ARBA00004496"/>
    </source>
</evidence>
<dbReference type="SUPFAM" id="SSF48726">
    <property type="entry name" value="Immunoglobulin"/>
    <property type="match status" value="2"/>
</dbReference>
<keyword evidence="5 13" id="KW-0812">Transmembrane</keyword>
<dbReference type="GO" id="GO:0008270">
    <property type="term" value="F:zinc ion binding"/>
    <property type="evidence" value="ECO:0007669"/>
    <property type="project" value="UniProtKB-KW"/>
</dbReference>
<dbReference type="InterPro" id="IPR050143">
    <property type="entry name" value="TRIM/RBCC"/>
</dbReference>
<dbReference type="FunFam" id="2.60.120.920:FF:000044">
    <property type="entry name" value="Tripartite motif-containing protein 10"/>
    <property type="match status" value="1"/>
</dbReference>
<dbReference type="Gene3D" id="2.60.120.920">
    <property type="match status" value="1"/>
</dbReference>
<feature type="domain" description="Ig-like" evidence="15">
    <location>
        <begin position="84"/>
        <end position="166"/>
    </location>
</feature>
<dbReference type="GO" id="GO:0045087">
    <property type="term" value="P:innate immune response"/>
    <property type="evidence" value="ECO:0007669"/>
    <property type="project" value="UniProtKB-ARBA"/>
</dbReference>
<keyword evidence="17" id="KW-1185">Reference proteome</keyword>
<dbReference type="SMART" id="SM00589">
    <property type="entry name" value="PRY"/>
    <property type="match status" value="1"/>
</dbReference>
<dbReference type="InParanoid" id="F7GGR9"/>
<keyword evidence="9" id="KW-0862">Zinc</keyword>
<organism evidence="16 17">
    <name type="scientific">Monodelphis domestica</name>
    <name type="common">Gray short-tailed opossum</name>
    <dbReference type="NCBI Taxonomy" id="13616"/>
    <lineage>
        <taxon>Eukaryota</taxon>
        <taxon>Metazoa</taxon>
        <taxon>Chordata</taxon>
        <taxon>Craniata</taxon>
        <taxon>Vertebrata</taxon>
        <taxon>Euteleostomi</taxon>
        <taxon>Mammalia</taxon>
        <taxon>Metatheria</taxon>
        <taxon>Didelphimorphia</taxon>
        <taxon>Didelphidae</taxon>
        <taxon>Monodelphis</taxon>
    </lineage>
</organism>
<evidence type="ECO:0000256" key="9">
    <source>
        <dbReference type="ARBA" id="ARBA00022833"/>
    </source>
</evidence>
<dbReference type="GeneTree" id="ENSGT00940000162079"/>
<dbReference type="Gene3D" id="2.60.40.10">
    <property type="entry name" value="Immunoglobulins"/>
    <property type="match status" value="2"/>
</dbReference>
<dbReference type="InterPro" id="IPR013783">
    <property type="entry name" value="Ig-like_fold"/>
</dbReference>
<reference evidence="16" key="3">
    <citation type="submission" date="2025-09" db="UniProtKB">
        <authorList>
            <consortium name="Ensembl"/>
        </authorList>
    </citation>
    <scope>IDENTIFICATION</scope>
</reference>
<dbReference type="Pfam" id="PF13765">
    <property type="entry name" value="PRY"/>
    <property type="match status" value="1"/>
</dbReference>
<feature type="transmembrane region" description="Helical" evidence="13">
    <location>
        <begin position="184"/>
        <end position="202"/>
    </location>
</feature>
<dbReference type="Pfam" id="PF22705">
    <property type="entry name" value="C2-set_3"/>
    <property type="match status" value="1"/>
</dbReference>
<evidence type="ECO:0000256" key="4">
    <source>
        <dbReference type="ARBA" id="ARBA00022490"/>
    </source>
</evidence>
<dbReference type="PROSITE" id="PS50835">
    <property type="entry name" value="IG_LIKE"/>
    <property type="match status" value="1"/>
</dbReference>
<dbReference type="InterPro" id="IPR003877">
    <property type="entry name" value="SPRY_dom"/>
</dbReference>
<dbReference type="SMART" id="SM00449">
    <property type="entry name" value="SPRY"/>
    <property type="match status" value="1"/>
</dbReference>
<dbReference type="GO" id="GO:0009897">
    <property type="term" value="C:external side of plasma membrane"/>
    <property type="evidence" value="ECO:0000318"/>
    <property type="project" value="GO_Central"/>
</dbReference>
<reference evidence="16 17" key="1">
    <citation type="journal article" date="2007" name="Nature">
        <title>Genome of the marsupial Monodelphis domestica reveals innovation in non-coding sequences.</title>
        <authorList>
            <person name="Mikkelsen T.S."/>
            <person name="Wakefield M.J."/>
            <person name="Aken B."/>
            <person name="Amemiya C.T."/>
            <person name="Chang J.L."/>
            <person name="Duke S."/>
            <person name="Garber M."/>
            <person name="Gentles A.J."/>
            <person name="Goodstadt L."/>
            <person name="Heger A."/>
            <person name="Jurka J."/>
            <person name="Kamal M."/>
            <person name="Mauceli E."/>
            <person name="Searle S.M."/>
            <person name="Sharpe T."/>
            <person name="Baker M.L."/>
            <person name="Batzer M.A."/>
            <person name="Benos P.V."/>
            <person name="Belov K."/>
            <person name="Clamp M."/>
            <person name="Cook A."/>
            <person name="Cuff J."/>
            <person name="Das R."/>
            <person name="Davidow L."/>
            <person name="Deakin J.E."/>
            <person name="Fazzari M.J."/>
            <person name="Glass J.L."/>
            <person name="Grabherr M."/>
            <person name="Greally J.M."/>
            <person name="Gu W."/>
            <person name="Hore T.A."/>
            <person name="Huttley G.A."/>
            <person name="Kleber M."/>
            <person name="Jirtle R.L."/>
            <person name="Koina E."/>
            <person name="Lee J.T."/>
            <person name="Mahony S."/>
            <person name="Marra M.A."/>
            <person name="Miller R.D."/>
            <person name="Nicholls R.D."/>
            <person name="Oda M."/>
            <person name="Papenfuss A.T."/>
            <person name="Parra Z.E."/>
            <person name="Pollock D.D."/>
            <person name="Ray D.A."/>
            <person name="Schein J.E."/>
            <person name="Speed T.P."/>
            <person name="Thompson K."/>
            <person name="VandeBerg J.L."/>
            <person name="Wade C.M."/>
            <person name="Walker J.A."/>
            <person name="Waters P.D."/>
            <person name="Webber C."/>
            <person name="Weidman J.R."/>
            <person name="Xie X."/>
            <person name="Zody M.C."/>
            <person name="Baldwin J."/>
            <person name="Abdouelleil A."/>
            <person name="Abdulkadir J."/>
            <person name="Abebe A."/>
            <person name="Abera B."/>
            <person name="Abreu J."/>
            <person name="Acer S.C."/>
            <person name="Aftuck L."/>
            <person name="Alexander A."/>
            <person name="An P."/>
            <person name="Anderson E."/>
            <person name="Anderson S."/>
            <person name="Arachi H."/>
            <person name="Azer M."/>
            <person name="Bachantsang P."/>
            <person name="Barry A."/>
            <person name="Bayul T."/>
            <person name="Berlin A."/>
            <person name="Bessette D."/>
            <person name="Bloom T."/>
            <person name="Bloom T."/>
            <person name="Boguslavskiy L."/>
            <person name="Bonnet C."/>
            <person name="Boukhgalter B."/>
            <person name="Bourzgui I."/>
            <person name="Brown A."/>
            <person name="Cahill P."/>
            <person name="Channer S."/>
            <person name="Cheshatsang Y."/>
            <person name="Chuda L."/>
            <person name="Citroen M."/>
            <person name="Collymore A."/>
            <person name="Cooke P."/>
            <person name="Costello M."/>
            <person name="D'Aco K."/>
            <person name="Daza R."/>
            <person name="De Haan G."/>
            <person name="DeGray S."/>
            <person name="DeMaso C."/>
            <person name="Dhargay N."/>
            <person name="Dooley K."/>
            <person name="Dooley E."/>
            <person name="Doricent M."/>
            <person name="Dorje P."/>
            <person name="Dorjee K."/>
            <person name="Dupes A."/>
            <person name="Elong R."/>
            <person name="Falk J."/>
            <person name="Farina A."/>
            <person name="Faro S."/>
            <person name="Ferguson D."/>
            <person name="Fisher S."/>
            <person name="Foley C.D."/>
            <person name="Franke A."/>
            <person name="Friedrich D."/>
            <person name="Gadbois L."/>
            <person name="Gearin G."/>
            <person name="Gearin C.R."/>
            <person name="Giannoukos G."/>
            <person name="Goode T."/>
            <person name="Graham J."/>
            <person name="Grandbois E."/>
            <person name="Grewal S."/>
            <person name="Gyaltsen K."/>
            <person name="Hafez N."/>
            <person name="Hagos B."/>
            <person name="Hall J."/>
            <person name="Henson C."/>
            <person name="Hollinger A."/>
            <person name="Honan T."/>
            <person name="Huard M.D."/>
            <person name="Hughes L."/>
            <person name="Hurhula B."/>
            <person name="Husby M.E."/>
            <person name="Kamat A."/>
            <person name="Kanga B."/>
            <person name="Kashin S."/>
            <person name="Khazanovich D."/>
            <person name="Kisner P."/>
            <person name="Lance K."/>
            <person name="Lara M."/>
            <person name="Lee W."/>
            <person name="Lennon N."/>
            <person name="Letendre F."/>
            <person name="LeVine R."/>
            <person name="Lipovsky A."/>
            <person name="Liu X."/>
            <person name="Liu J."/>
            <person name="Liu S."/>
            <person name="Lokyitsang T."/>
            <person name="Lokyitsang Y."/>
            <person name="Lubonja R."/>
            <person name="Lui A."/>
            <person name="MacDonald P."/>
            <person name="Magnisalis V."/>
            <person name="Maru K."/>
            <person name="Matthews C."/>
            <person name="McCusker W."/>
            <person name="McDonough S."/>
            <person name="Mehta T."/>
            <person name="Meldrim J."/>
            <person name="Meneus L."/>
            <person name="Mihai O."/>
            <person name="Mihalev A."/>
            <person name="Mihova T."/>
            <person name="Mittelman R."/>
            <person name="Mlenga V."/>
            <person name="Montmayeur A."/>
            <person name="Mulrain L."/>
            <person name="Navidi A."/>
            <person name="Naylor J."/>
            <person name="Negash T."/>
            <person name="Nguyen T."/>
            <person name="Nguyen N."/>
            <person name="Nicol R."/>
            <person name="Norbu C."/>
            <person name="Norbu N."/>
            <person name="Novod N."/>
            <person name="O'Neill B."/>
            <person name="Osman S."/>
            <person name="Markiewicz E."/>
            <person name="Oyono O.L."/>
            <person name="Patti C."/>
            <person name="Phunkhang P."/>
            <person name="Pierre F."/>
            <person name="Priest M."/>
            <person name="Raghuraman S."/>
            <person name="Rege F."/>
            <person name="Reyes R."/>
            <person name="Rise C."/>
            <person name="Rogov P."/>
            <person name="Ross K."/>
            <person name="Ryan E."/>
            <person name="Settipalli S."/>
            <person name="Shea T."/>
            <person name="Sherpa N."/>
            <person name="Shi L."/>
            <person name="Shih D."/>
            <person name="Sparrow T."/>
            <person name="Spaulding J."/>
            <person name="Stalker J."/>
            <person name="Stange-Thomann N."/>
            <person name="Stavropoulos S."/>
            <person name="Stone C."/>
            <person name="Strader C."/>
            <person name="Tesfaye S."/>
            <person name="Thomson T."/>
            <person name="Thoulutsang Y."/>
            <person name="Thoulutsang D."/>
            <person name="Topham K."/>
            <person name="Topping I."/>
            <person name="Tsamla T."/>
            <person name="Vassiliev H."/>
            <person name="Vo A."/>
            <person name="Wangchuk T."/>
            <person name="Wangdi T."/>
            <person name="Weiand M."/>
            <person name="Wilkinson J."/>
            <person name="Wilson A."/>
            <person name="Yadav S."/>
            <person name="Young G."/>
            <person name="Yu Q."/>
            <person name="Zembek L."/>
            <person name="Zhong D."/>
            <person name="Zimmer A."/>
            <person name="Zwirko Z."/>
            <person name="Jaffe D.B."/>
            <person name="Alvarez P."/>
            <person name="Brockman W."/>
            <person name="Butler J."/>
            <person name="Chin C."/>
            <person name="Gnerre S."/>
            <person name="MacCallum I."/>
            <person name="Graves J.A."/>
            <person name="Ponting C.P."/>
            <person name="Breen M."/>
            <person name="Samollow P.B."/>
            <person name="Lander E.S."/>
            <person name="Lindblad-Toh K."/>
        </authorList>
    </citation>
    <scope>NUCLEOTIDE SEQUENCE [LARGE SCALE GENOMIC DNA]</scope>
</reference>
<evidence type="ECO:0000259" key="15">
    <source>
        <dbReference type="PROSITE" id="PS50835"/>
    </source>
</evidence>
<dbReference type="InterPro" id="IPR001870">
    <property type="entry name" value="B30.2/SPRY"/>
</dbReference>
<evidence type="ECO:0000256" key="7">
    <source>
        <dbReference type="ARBA" id="ARBA00022729"/>
    </source>
</evidence>